<name>A0ABT2RTT0_9FIRM</name>
<dbReference type="RefSeq" id="WP_158361802.1">
    <property type="nucleotide sequence ID" value="NZ_JAOQKC010000002.1"/>
</dbReference>
<evidence type="ECO:0000313" key="4">
    <source>
        <dbReference type="Proteomes" id="UP001652461"/>
    </source>
</evidence>
<feature type="transmembrane region" description="Helical" evidence="1">
    <location>
        <begin position="110"/>
        <end position="134"/>
    </location>
</feature>
<keyword evidence="4" id="KW-1185">Reference proteome</keyword>
<dbReference type="Pfam" id="PF01757">
    <property type="entry name" value="Acyl_transf_3"/>
    <property type="match status" value="1"/>
</dbReference>
<feature type="transmembrane region" description="Helical" evidence="1">
    <location>
        <begin position="36"/>
        <end position="56"/>
    </location>
</feature>
<evidence type="ECO:0000259" key="2">
    <source>
        <dbReference type="Pfam" id="PF01757"/>
    </source>
</evidence>
<comment type="caution">
    <text evidence="3">The sequence shown here is derived from an EMBL/GenBank/DDBJ whole genome shotgun (WGS) entry which is preliminary data.</text>
</comment>
<dbReference type="Proteomes" id="UP001652461">
    <property type="component" value="Unassembled WGS sequence"/>
</dbReference>
<dbReference type="PANTHER" id="PTHR37312:SF1">
    <property type="entry name" value="MEMBRANE-BOUND ACYLTRANSFERASE YKRP-RELATED"/>
    <property type="match status" value="1"/>
</dbReference>
<feature type="transmembrane region" description="Helical" evidence="1">
    <location>
        <begin position="146"/>
        <end position="166"/>
    </location>
</feature>
<gene>
    <name evidence="3" type="ORF">OCV63_02270</name>
</gene>
<proteinExistence type="predicted"/>
<dbReference type="InterPro" id="IPR052734">
    <property type="entry name" value="Nod_factor_acetyltransferase"/>
</dbReference>
<feature type="transmembrane region" description="Helical" evidence="1">
    <location>
        <begin position="200"/>
        <end position="220"/>
    </location>
</feature>
<accession>A0ABT2RTT0</accession>
<dbReference type="InterPro" id="IPR002656">
    <property type="entry name" value="Acyl_transf_3_dom"/>
</dbReference>
<keyword evidence="1" id="KW-0472">Membrane</keyword>
<evidence type="ECO:0000256" key="1">
    <source>
        <dbReference type="SAM" id="Phobius"/>
    </source>
</evidence>
<feature type="domain" description="Acyltransferase 3" evidence="2">
    <location>
        <begin position="10"/>
        <end position="312"/>
    </location>
</feature>
<protein>
    <submittedName>
        <fullName evidence="3">Acyltransferase</fullName>
    </submittedName>
</protein>
<feature type="transmembrane region" description="Helical" evidence="1">
    <location>
        <begin position="226"/>
        <end position="248"/>
    </location>
</feature>
<feature type="transmembrane region" description="Helical" evidence="1">
    <location>
        <begin position="12"/>
        <end position="30"/>
    </location>
</feature>
<feature type="transmembrane region" description="Helical" evidence="1">
    <location>
        <begin position="260"/>
        <end position="282"/>
    </location>
</feature>
<reference evidence="3 4" key="1">
    <citation type="journal article" date="2021" name="ISME Commun">
        <title>Automated analysis of genomic sequences facilitates high-throughput and comprehensive description of bacteria.</title>
        <authorList>
            <person name="Hitch T.C.A."/>
        </authorList>
    </citation>
    <scope>NUCLEOTIDE SEQUENCE [LARGE SCALE GENOMIC DNA]</scope>
    <source>
        <strain evidence="3 4">Sanger_04</strain>
    </source>
</reference>
<evidence type="ECO:0000313" key="3">
    <source>
        <dbReference type="EMBL" id="MCU6695720.1"/>
    </source>
</evidence>
<dbReference type="PANTHER" id="PTHR37312">
    <property type="entry name" value="MEMBRANE-BOUND ACYLTRANSFERASE YKRP-RELATED"/>
    <property type="match status" value="1"/>
</dbReference>
<feature type="transmembrane region" description="Helical" evidence="1">
    <location>
        <begin position="294"/>
        <end position="316"/>
    </location>
</feature>
<dbReference type="EMBL" id="JAOQKC010000002">
    <property type="protein sequence ID" value="MCU6695720.1"/>
    <property type="molecule type" value="Genomic_DNA"/>
</dbReference>
<dbReference type="GO" id="GO:0016746">
    <property type="term" value="F:acyltransferase activity"/>
    <property type="evidence" value="ECO:0007669"/>
    <property type="project" value="UniProtKB-KW"/>
</dbReference>
<keyword evidence="1" id="KW-1133">Transmembrane helix</keyword>
<organism evidence="3 4">
    <name type="scientific">Laedolimicola ammoniilytica</name>
    <dbReference type="NCBI Taxonomy" id="2981771"/>
    <lineage>
        <taxon>Bacteria</taxon>
        <taxon>Bacillati</taxon>
        <taxon>Bacillota</taxon>
        <taxon>Clostridia</taxon>
        <taxon>Lachnospirales</taxon>
        <taxon>Lachnospiraceae</taxon>
        <taxon>Laedolimicola</taxon>
    </lineage>
</organism>
<sequence>MSQKSRSLTIDAIKGAAILLVMAGHVLVWNHMEDGIIYDVIKVIQMPLFILVSGYLCGMGRKISTLSEYGAKVKKRALSYLTPFLFWIILQHPLHPVSNIVETLFGLDKGLWFLMTLFILTLMVYTAELAGAAAGRRFGALCGKMMFWAVYLGMTAVVVLETLLGVEFLSPGLTRLYLPFYLVGYLAGEQKERLRNLPEMMKNAGGALALIGLLAMAVLLDLQDVSTLILLGRQILASFLGCAAVCWLLTRCGPNRFKKFLAWVGGYTLEIYVVHFHFATVLNRGEVYAQYSAGWFLFVTASFIAMSAITAAIIAVTKRIRLLDFLLYGKWPADGRFFGKAKE</sequence>
<keyword evidence="1" id="KW-0812">Transmembrane</keyword>
<feature type="transmembrane region" description="Helical" evidence="1">
    <location>
        <begin position="77"/>
        <end position="94"/>
    </location>
</feature>
<keyword evidence="3" id="KW-0808">Transferase</keyword>
<keyword evidence="3" id="KW-0012">Acyltransferase</keyword>